<dbReference type="Proteomes" id="UP000594014">
    <property type="component" value="Chromosome"/>
</dbReference>
<sequence>MSNVHYNQEECLTYGQMNLINDFRTLWTDVTFYLRGYALSSATGMDKLKEATRNRIYHIAHHFESKLEPFFGSEVSEQFETLILQFLVDIIQAIDAYFASDETALNQSLPAIYRDIDNISSFLAGINPYWSKEQWEGLLTKLLENGLSGLEAIKAENYEQDFEIIESNLRYATMMGDYMANGLLAYLQPAR</sequence>
<name>A0ACD1ADT4_9FIRM</name>
<organism evidence="1 2">
    <name type="scientific">Anoxybacterium hadale</name>
    <dbReference type="NCBI Taxonomy" id="3408580"/>
    <lineage>
        <taxon>Bacteria</taxon>
        <taxon>Bacillati</taxon>
        <taxon>Bacillota</taxon>
        <taxon>Clostridia</taxon>
        <taxon>Peptostreptococcales</taxon>
        <taxon>Anaerovoracaceae</taxon>
        <taxon>Anoxybacterium</taxon>
    </lineage>
</organism>
<evidence type="ECO:0000313" key="2">
    <source>
        <dbReference type="Proteomes" id="UP000594014"/>
    </source>
</evidence>
<evidence type="ECO:0000313" key="1">
    <source>
        <dbReference type="EMBL" id="QOX64640.1"/>
    </source>
</evidence>
<gene>
    <name evidence="1" type="ORF">FRZ06_15465</name>
</gene>
<dbReference type="EMBL" id="CP042469">
    <property type="protein sequence ID" value="QOX64640.1"/>
    <property type="molecule type" value="Genomic_DNA"/>
</dbReference>
<reference evidence="1" key="1">
    <citation type="submission" date="2019-08" db="EMBL/GenBank/DDBJ databases">
        <title>Genome sequence of Clostridiales bacterium MT110.</title>
        <authorList>
            <person name="Cao J."/>
        </authorList>
    </citation>
    <scope>NUCLEOTIDE SEQUENCE</scope>
    <source>
        <strain evidence="1">MT110</strain>
    </source>
</reference>
<protein>
    <submittedName>
        <fullName evidence="1">Uncharacterized protein</fullName>
    </submittedName>
</protein>
<accession>A0ACD1ADT4</accession>
<keyword evidence="2" id="KW-1185">Reference proteome</keyword>
<proteinExistence type="predicted"/>